<feature type="domain" description="PAC" evidence="10">
    <location>
        <begin position="460"/>
        <end position="512"/>
    </location>
</feature>
<keyword evidence="6" id="KW-0175">Coiled coil</keyword>
<gene>
    <name evidence="11" type="ordered locus">Dvul_2248</name>
</gene>
<proteinExistence type="predicted"/>
<protein>
    <recommendedName>
        <fullName evidence="2">histidine kinase</fullName>
        <ecNumber evidence="2">2.7.13.3</ecNumber>
    </recommendedName>
</protein>
<feature type="domain" description="Histidine kinase" evidence="8">
    <location>
        <begin position="696"/>
        <end position="927"/>
    </location>
</feature>
<organism evidence="11 12">
    <name type="scientific">Nitratidesulfovibrio vulgaris (strain DP4)</name>
    <name type="common">Desulfovibrio vulgaris</name>
    <dbReference type="NCBI Taxonomy" id="391774"/>
    <lineage>
        <taxon>Bacteria</taxon>
        <taxon>Pseudomonadati</taxon>
        <taxon>Thermodesulfobacteriota</taxon>
        <taxon>Desulfovibrionia</taxon>
        <taxon>Desulfovibrionales</taxon>
        <taxon>Desulfovibrionaceae</taxon>
        <taxon>Nitratidesulfovibrio</taxon>
    </lineage>
</organism>
<dbReference type="SUPFAM" id="SSF55874">
    <property type="entry name" value="ATPase domain of HSP90 chaperone/DNA topoisomerase II/histidine kinase"/>
    <property type="match status" value="1"/>
</dbReference>
<dbReference type="InterPro" id="IPR013655">
    <property type="entry name" value="PAS_fold_3"/>
</dbReference>
<dbReference type="SMART" id="SM00387">
    <property type="entry name" value="HATPase_c"/>
    <property type="match status" value="1"/>
</dbReference>
<evidence type="ECO:0000256" key="7">
    <source>
        <dbReference type="SAM" id="Phobius"/>
    </source>
</evidence>
<dbReference type="SMART" id="SM00091">
    <property type="entry name" value="PAS"/>
    <property type="match status" value="2"/>
</dbReference>
<feature type="domain" description="PAS" evidence="9">
    <location>
        <begin position="385"/>
        <end position="422"/>
    </location>
</feature>
<dbReference type="Pfam" id="PF02518">
    <property type="entry name" value="HATPase_c"/>
    <property type="match status" value="1"/>
</dbReference>
<dbReference type="PANTHER" id="PTHR43304">
    <property type="entry name" value="PHYTOCHROME-LIKE PROTEIN CPH1"/>
    <property type="match status" value="1"/>
</dbReference>
<keyword evidence="5 11" id="KW-0418">Kinase</keyword>
<dbReference type="Pfam" id="PF08447">
    <property type="entry name" value="PAS_3"/>
    <property type="match status" value="1"/>
</dbReference>
<keyword evidence="7" id="KW-0812">Transmembrane</keyword>
<dbReference type="CDD" id="cd00130">
    <property type="entry name" value="PAS"/>
    <property type="match status" value="2"/>
</dbReference>
<dbReference type="AlphaFoldDB" id="A0A0H3A9A9"/>
<name>A0A0H3A9A9_NITV4</name>
<comment type="catalytic activity">
    <reaction evidence="1">
        <text>ATP + protein L-histidine = ADP + protein N-phospho-L-histidine.</text>
        <dbReference type="EC" id="2.7.13.3"/>
    </reaction>
</comment>
<dbReference type="InterPro" id="IPR003594">
    <property type="entry name" value="HATPase_dom"/>
</dbReference>
<dbReference type="PROSITE" id="PS50113">
    <property type="entry name" value="PAC"/>
    <property type="match status" value="2"/>
</dbReference>
<evidence type="ECO:0000313" key="12">
    <source>
        <dbReference type="Proteomes" id="UP000009173"/>
    </source>
</evidence>
<evidence type="ECO:0000256" key="2">
    <source>
        <dbReference type="ARBA" id="ARBA00012438"/>
    </source>
</evidence>
<dbReference type="PROSITE" id="PS50109">
    <property type="entry name" value="HIS_KIN"/>
    <property type="match status" value="1"/>
</dbReference>
<dbReference type="CDD" id="cd00082">
    <property type="entry name" value="HisKA"/>
    <property type="match status" value="1"/>
</dbReference>
<dbReference type="InterPro" id="IPR000700">
    <property type="entry name" value="PAS-assoc_C"/>
</dbReference>
<evidence type="ECO:0000256" key="3">
    <source>
        <dbReference type="ARBA" id="ARBA00022553"/>
    </source>
</evidence>
<feature type="domain" description="PAS" evidence="9">
    <location>
        <begin position="513"/>
        <end position="585"/>
    </location>
</feature>
<dbReference type="KEGG" id="dvl:Dvul_2248"/>
<evidence type="ECO:0000256" key="1">
    <source>
        <dbReference type="ARBA" id="ARBA00000085"/>
    </source>
</evidence>
<dbReference type="InterPro" id="IPR036890">
    <property type="entry name" value="HATPase_C_sf"/>
</dbReference>
<dbReference type="Gene3D" id="3.30.565.10">
    <property type="entry name" value="Histidine kinase-like ATPase, C-terminal domain"/>
    <property type="match status" value="1"/>
</dbReference>
<evidence type="ECO:0000259" key="10">
    <source>
        <dbReference type="PROSITE" id="PS50113"/>
    </source>
</evidence>
<keyword evidence="3" id="KW-0597">Phosphoprotein</keyword>
<dbReference type="Pfam" id="PF13188">
    <property type="entry name" value="PAS_8"/>
    <property type="match status" value="1"/>
</dbReference>
<dbReference type="SUPFAM" id="SSF55785">
    <property type="entry name" value="PYP-like sensor domain (PAS domain)"/>
    <property type="match status" value="2"/>
</dbReference>
<feature type="domain" description="PAC" evidence="10">
    <location>
        <begin position="591"/>
        <end position="644"/>
    </location>
</feature>
<accession>A0A0H3A9A9</accession>
<feature type="coiled-coil region" evidence="6">
    <location>
        <begin position="632"/>
        <end position="680"/>
    </location>
</feature>
<evidence type="ECO:0000256" key="6">
    <source>
        <dbReference type="SAM" id="Coils"/>
    </source>
</evidence>
<evidence type="ECO:0000256" key="4">
    <source>
        <dbReference type="ARBA" id="ARBA00022679"/>
    </source>
</evidence>
<dbReference type="InterPro" id="IPR001610">
    <property type="entry name" value="PAC"/>
</dbReference>
<dbReference type="NCBIfam" id="TIGR00229">
    <property type="entry name" value="sensory_box"/>
    <property type="match status" value="2"/>
</dbReference>
<dbReference type="InterPro" id="IPR003661">
    <property type="entry name" value="HisK_dim/P_dom"/>
</dbReference>
<dbReference type="InterPro" id="IPR005467">
    <property type="entry name" value="His_kinase_dom"/>
</dbReference>
<evidence type="ECO:0000259" key="9">
    <source>
        <dbReference type="PROSITE" id="PS50112"/>
    </source>
</evidence>
<dbReference type="InterPro" id="IPR000014">
    <property type="entry name" value="PAS"/>
</dbReference>
<dbReference type="HOGENOM" id="CLU_000445_89_20_7"/>
<dbReference type="EMBL" id="CP000527">
    <property type="protein sequence ID" value="ABM29264.1"/>
    <property type="molecule type" value="Genomic_DNA"/>
</dbReference>
<dbReference type="PROSITE" id="PS50112">
    <property type="entry name" value="PAS"/>
    <property type="match status" value="2"/>
</dbReference>
<dbReference type="Proteomes" id="UP000009173">
    <property type="component" value="Chromosome"/>
</dbReference>
<dbReference type="Gene3D" id="3.40.50.2300">
    <property type="match status" value="1"/>
</dbReference>
<dbReference type="Gene3D" id="3.30.450.20">
    <property type="entry name" value="PAS domain"/>
    <property type="match status" value="2"/>
</dbReference>
<keyword evidence="7" id="KW-0472">Membrane</keyword>
<dbReference type="InterPro" id="IPR052162">
    <property type="entry name" value="Sensor_kinase/Photoreceptor"/>
</dbReference>
<keyword evidence="4" id="KW-0808">Transferase</keyword>
<dbReference type="PRINTS" id="PR00344">
    <property type="entry name" value="BCTRLSENSOR"/>
</dbReference>
<evidence type="ECO:0000313" key="11">
    <source>
        <dbReference type="EMBL" id="ABM29264.1"/>
    </source>
</evidence>
<dbReference type="SMART" id="SM00086">
    <property type="entry name" value="PAC"/>
    <property type="match status" value="2"/>
</dbReference>
<keyword evidence="7" id="KW-1133">Transmembrane helix</keyword>
<dbReference type="InterPro" id="IPR035965">
    <property type="entry name" value="PAS-like_dom_sf"/>
</dbReference>
<evidence type="ECO:0000256" key="5">
    <source>
        <dbReference type="ARBA" id="ARBA00022777"/>
    </source>
</evidence>
<dbReference type="Gene3D" id="1.10.287.130">
    <property type="match status" value="1"/>
</dbReference>
<dbReference type="InterPro" id="IPR004358">
    <property type="entry name" value="Sig_transdc_His_kin-like_C"/>
</dbReference>
<evidence type="ECO:0000259" key="8">
    <source>
        <dbReference type="PROSITE" id="PS50109"/>
    </source>
</evidence>
<sequence precursor="true">MLLYFVITFHPAGGRVFLLRVVLFLLIYASLSGPVLAAGEKRVLVLESGWHDWHWAGEFARGVHWVFDATPGVDVVQNRIDLPHATTPSYEAMLADLLVARYRDDMPDVVIAGDDRVSKYLDTYGADIFPHTPKVYCYVLPGGGRVQGVLAGGVVSTPDVAGTLLLMRQMQPRLSHVLVVNDRSSGTEVIADEVRRAAATALPGVTLAFIDQWTVAELAARLRSLSPGSAVLFTSLEQDAVGVRIGSRDLQMLTAVSSVPVYSLWDWHVRLGAVGGVVSDGMGVGGRIARIAQRWLNGLEPHLGVESTSINITLVDALTMARFGLATGGLPVGASVVNKPPDMREAAPGLFYGGLVVLLVLSLVVAGLGLNTLQRRKVMRRLSAAESRYRSLFENALEGIFRFSPTQGILAANPAFASMLGYGGVEGLLADAGGSMHSLFESDEEYATLLSRLETDEVLRGVECRLRRRDGTSIVAALSLRADRGADGDITLVEGRAVDVTAEKQARADLEVQRERLRLALDASRDGIWDWDTVNDTVHFSSRYFTMLGYAPDAFANELAVWLDLLHPEDRDEAVERARRFVEGVADGDAYETTFRLRAADGAYRWVLSRSMAAARDMNRRAIRVVGVHTDVTELREAQEQLASFNRELEERVKQRTRELREANQALEFSLDAVRRMQDELVQSEKMASLGGLVAGVAHEINTPVGIGVTAGSWLAEKTEELSRQLAANTMRKSDLERYIETARESSATILSNLKRAADLVQSFKQVAVDQTAAEAREFNLRQFLDEALMSLRPRYKRTSHTVTVDVPEDITLYSYPGDLMQVVTNFMTNSLLHGFEDMENGHMRFVASYEGDKVVLEYSDDGKGMDADHVERVFEPFFTTKRGHGGTGLGMHIVYNIVTQRLKGTIVCRSAPGEGAAFRLVFPRDVRKGGGSGER</sequence>
<dbReference type="PANTHER" id="PTHR43304:SF1">
    <property type="entry name" value="PAC DOMAIN-CONTAINING PROTEIN"/>
    <property type="match status" value="1"/>
</dbReference>
<reference evidence="12" key="1">
    <citation type="journal article" date="2009" name="Environ. Microbiol.">
        <title>Contribution of mobile genetic elements to Desulfovibrio vulgaris genome plasticity.</title>
        <authorList>
            <person name="Walker C.B."/>
            <person name="Stolyar S."/>
            <person name="Chivian D."/>
            <person name="Pinel N."/>
            <person name="Gabster J.A."/>
            <person name="Dehal P.S."/>
            <person name="He Z."/>
            <person name="Yang Z.K."/>
            <person name="Yen H.C."/>
            <person name="Zhou J."/>
            <person name="Wall J.D."/>
            <person name="Hazen T.C."/>
            <person name="Arkin A.P."/>
            <person name="Stahl D.A."/>
        </authorList>
    </citation>
    <scope>NUCLEOTIDE SEQUENCE [LARGE SCALE GENOMIC DNA]</scope>
    <source>
        <strain evidence="12">DP4</strain>
    </source>
</reference>
<dbReference type="GO" id="GO:0000155">
    <property type="term" value="F:phosphorelay sensor kinase activity"/>
    <property type="evidence" value="ECO:0007669"/>
    <property type="project" value="InterPro"/>
</dbReference>
<feature type="transmembrane region" description="Helical" evidence="7">
    <location>
        <begin position="350"/>
        <end position="373"/>
    </location>
</feature>
<dbReference type="SMR" id="A0A0H3A9A9"/>
<dbReference type="EC" id="2.7.13.3" evidence="2"/>